<keyword evidence="2" id="KW-1185">Reference proteome</keyword>
<dbReference type="Pfam" id="PF14907">
    <property type="entry name" value="NTP_transf_5"/>
    <property type="match status" value="1"/>
</dbReference>
<organism evidence="1 2">
    <name type="scientific">Bradyrhizobium icense</name>
    <dbReference type="NCBI Taxonomy" id="1274631"/>
    <lineage>
        <taxon>Bacteria</taxon>
        <taxon>Pseudomonadati</taxon>
        <taxon>Pseudomonadota</taxon>
        <taxon>Alphaproteobacteria</taxon>
        <taxon>Hyphomicrobiales</taxon>
        <taxon>Nitrobacteraceae</taxon>
        <taxon>Bradyrhizobium</taxon>
    </lineage>
</organism>
<dbReference type="InterPro" id="IPR039498">
    <property type="entry name" value="NTP_transf_5"/>
</dbReference>
<protein>
    <recommendedName>
        <fullName evidence="3">Nucleotidyltransferase family protein</fullName>
    </recommendedName>
</protein>
<dbReference type="KEGG" id="bic:LMTR13_08965"/>
<dbReference type="Proteomes" id="UP000092839">
    <property type="component" value="Chromosome"/>
</dbReference>
<name>A0A1B1URG0_9BRAD</name>
<sequence>MMPVAVALEALIAGLRGHAISTADWQPVIALANRTLLTPALFSALARSGEIDRLPEDVREYLRFIHDRNWERNVRLRAQLAEAVTALNRNGIAPLLLKGAVLLFLCPASRIPARMTSDLDLSVDAAEEAGAEQCLRELGYRPLVSARGMVRPQDVGVLELRRTQGVEFGLSTFVERDRLRAKIPSPQARALHWIIHDLLKEGDYWRGRIDLRHLHDLAQMAESDDVDWTSLRAAMPDQSSRNALDAQLLALHDLFGVRIPSEHTQRLMVRLQHWRRIFTARHPVMGAPVRLAGNLAWGARRFSQAADLAQRGSVDLARRMARTLLESDGQSKL</sequence>
<accession>A0A1B1URG0</accession>
<evidence type="ECO:0000313" key="1">
    <source>
        <dbReference type="EMBL" id="ANW05410.1"/>
    </source>
</evidence>
<dbReference type="EMBL" id="CP016428">
    <property type="protein sequence ID" value="ANW05410.1"/>
    <property type="molecule type" value="Genomic_DNA"/>
</dbReference>
<dbReference type="AlphaFoldDB" id="A0A1B1URG0"/>
<evidence type="ECO:0008006" key="3">
    <source>
        <dbReference type="Google" id="ProtNLM"/>
    </source>
</evidence>
<evidence type="ECO:0000313" key="2">
    <source>
        <dbReference type="Proteomes" id="UP000092839"/>
    </source>
</evidence>
<dbReference type="STRING" id="1274631.LMTR13_08965"/>
<reference evidence="1 2" key="1">
    <citation type="submission" date="2016-07" db="EMBL/GenBank/DDBJ databases">
        <title>Complete genome sequence of Bradyrhizobium icense LMTR 13T, a potential inoculant strain isolated from lima bean (Phaseolus lunatus) in Peru.</title>
        <authorList>
            <person name="Ormeno-Orrillo E."/>
            <person name="Duran D."/>
            <person name="Rogel M.A."/>
            <person name="Rey L."/>
            <person name="Imperial J."/>
            <person name="Ruiz-Argueso T."/>
            <person name="Martinez-Romero E."/>
        </authorList>
    </citation>
    <scope>NUCLEOTIDE SEQUENCE [LARGE SCALE GENOMIC DNA]</scope>
    <source>
        <strain evidence="1 2">LMTR 13</strain>
    </source>
</reference>
<gene>
    <name evidence="1" type="ORF">LMTR13_08965</name>
</gene>
<proteinExistence type="predicted"/>
<dbReference type="RefSeq" id="WP_065732539.1">
    <property type="nucleotide sequence ID" value="NZ_CP016428.1"/>
</dbReference>